<dbReference type="PANTHER" id="PTHR43823">
    <property type="entry name" value="SPORULATION PROTEIN YKVU"/>
    <property type="match status" value="1"/>
</dbReference>
<dbReference type="RefSeq" id="WP_072850082.1">
    <property type="nucleotide sequence ID" value="NZ_FQVI01000004.1"/>
</dbReference>
<accession>A0A1M4VMH0</accession>
<reference evidence="11 12" key="1">
    <citation type="submission" date="2016-11" db="EMBL/GenBank/DDBJ databases">
        <authorList>
            <person name="Jaros S."/>
            <person name="Januszkiewicz K."/>
            <person name="Wedrychowicz H."/>
        </authorList>
    </citation>
    <scope>NUCLEOTIDE SEQUENCE [LARGE SCALE GENOMIC DNA]</scope>
    <source>
        <strain evidence="11 12">DSM 17459</strain>
    </source>
</reference>
<keyword evidence="7 10" id="KW-1133">Transmembrane helix</keyword>
<dbReference type="EMBL" id="FQVI01000004">
    <property type="protein sequence ID" value="SHE70052.1"/>
    <property type="molecule type" value="Genomic_DNA"/>
</dbReference>
<evidence type="ECO:0000256" key="9">
    <source>
        <dbReference type="ARBA" id="ARBA00023251"/>
    </source>
</evidence>
<dbReference type="InterPro" id="IPR045070">
    <property type="entry name" value="MATE_MepA-like"/>
</dbReference>
<proteinExistence type="inferred from homology"/>
<feature type="transmembrane region" description="Helical" evidence="10">
    <location>
        <begin position="142"/>
        <end position="163"/>
    </location>
</feature>
<feature type="transmembrane region" description="Helical" evidence="10">
    <location>
        <begin position="201"/>
        <end position="221"/>
    </location>
</feature>
<gene>
    <name evidence="11" type="ORF">SAMN02745158_01297</name>
</gene>
<evidence type="ECO:0000256" key="5">
    <source>
        <dbReference type="ARBA" id="ARBA00022475"/>
    </source>
</evidence>
<feature type="transmembrane region" description="Helical" evidence="10">
    <location>
        <begin position="424"/>
        <end position="445"/>
    </location>
</feature>
<evidence type="ECO:0000256" key="1">
    <source>
        <dbReference type="ARBA" id="ARBA00004651"/>
    </source>
</evidence>
<dbReference type="NCBIfam" id="TIGR00797">
    <property type="entry name" value="matE"/>
    <property type="match status" value="1"/>
</dbReference>
<keyword evidence="12" id="KW-1185">Reference proteome</keyword>
<dbReference type="PIRSF" id="PIRSF006603">
    <property type="entry name" value="DinF"/>
    <property type="match status" value="1"/>
</dbReference>
<dbReference type="InterPro" id="IPR051327">
    <property type="entry name" value="MATE_MepA_subfamily"/>
</dbReference>
<dbReference type="InterPro" id="IPR002528">
    <property type="entry name" value="MATE_fam"/>
</dbReference>
<feature type="transmembrane region" description="Helical" evidence="10">
    <location>
        <begin position="20"/>
        <end position="38"/>
    </location>
</feature>
<dbReference type="PANTHER" id="PTHR43823:SF3">
    <property type="entry name" value="MULTIDRUG EXPORT PROTEIN MEPA"/>
    <property type="match status" value="1"/>
</dbReference>
<dbReference type="GO" id="GO:0005886">
    <property type="term" value="C:plasma membrane"/>
    <property type="evidence" value="ECO:0007669"/>
    <property type="project" value="UniProtKB-SubCell"/>
</dbReference>
<protein>
    <recommendedName>
        <fullName evidence="3">Multidrug export protein MepA</fullName>
    </recommendedName>
</protein>
<name>A0A1M4VMH0_9CLOT</name>
<dbReference type="InterPro" id="IPR048279">
    <property type="entry name" value="MdtK-like"/>
</dbReference>
<feature type="transmembrane region" description="Helical" evidence="10">
    <location>
        <begin position="58"/>
        <end position="79"/>
    </location>
</feature>
<dbReference type="Pfam" id="PF01554">
    <property type="entry name" value="MatE"/>
    <property type="match status" value="2"/>
</dbReference>
<dbReference type="GO" id="GO:0046677">
    <property type="term" value="P:response to antibiotic"/>
    <property type="evidence" value="ECO:0007669"/>
    <property type="project" value="UniProtKB-KW"/>
</dbReference>
<feature type="transmembrane region" description="Helical" evidence="10">
    <location>
        <begin position="241"/>
        <end position="257"/>
    </location>
</feature>
<keyword evidence="9" id="KW-0046">Antibiotic resistance</keyword>
<keyword evidence="8 10" id="KW-0472">Membrane</keyword>
<dbReference type="GO" id="GO:0015297">
    <property type="term" value="F:antiporter activity"/>
    <property type="evidence" value="ECO:0007669"/>
    <property type="project" value="InterPro"/>
</dbReference>
<organism evidence="11 12">
    <name type="scientific">Lactonifactor longoviformis DSM 17459</name>
    <dbReference type="NCBI Taxonomy" id="1122155"/>
    <lineage>
        <taxon>Bacteria</taxon>
        <taxon>Bacillati</taxon>
        <taxon>Bacillota</taxon>
        <taxon>Clostridia</taxon>
        <taxon>Eubacteriales</taxon>
        <taxon>Clostridiaceae</taxon>
        <taxon>Lactonifactor</taxon>
    </lineage>
</organism>
<evidence type="ECO:0000313" key="11">
    <source>
        <dbReference type="EMBL" id="SHE70052.1"/>
    </source>
</evidence>
<feature type="transmembrane region" description="Helical" evidence="10">
    <location>
        <begin position="394"/>
        <end position="418"/>
    </location>
</feature>
<comment type="similarity">
    <text evidence="2">Belongs to the multi antimicrobial extrusion (MATE) (TC 2.A.66.1) family. MepA subfamily.</text>
</comment>
<feature type="transmembrane region" description="Helical" evidence="10">
    <location>
        <begin position="330"/>
        <end position="352"/>
    </location>
</feature>
<dbReference type="STRING" id="1122155.SAMN02745158_01297"/>
<feature type="transmembrane region" description="Helical" evidence="10">
    <location>
        <begin position="364"/>
        <end position="382"/>
    </location>
</feature>
<evidence type="ECO:0000256" key="8">
    <source>
        <dbReference type="ARBA" id="ARBA00023136"/>
    </source>
</evidence>
<comment type="subcellular location">
    <subcellularLocation>
        <location evidence="1">Cell membrane</location>
        <topology evidence="1">Multi-pass membrane protein</topology>
    </subcellularLocation>
</comment>
<evidence type="ECO:0000313" key="12">
    <source>
        <dbReference type="Proteomes" id="UP000184245"/>
    </source>
</evidence>
<dbReference type="Proteomes" id="UP000184245">
    <property type="component" value="Unassembled WGS sequence"/>
</dbReference>
<dbReference type="GO" id="GO:0042910">
    <property type="term" value="F:xenobiotic transmembrane transporter activity"/>
    <property type="evidence" value="ECO:0007669"/>
    <property type="project" value="InterPro"/>
</dbReference>
<sequence length="452" mass="48944">MSHEKTQKEASLGSDRIGSLLFKLALPAILAQIINVLYNMVDRMYIGHIPDIGPNALTGVGVTMPVIMAISAFAALVSMGGAPRASIMMGKGKNEEAEKIMGNCTTMLAVLAILLTVIFLAFGKPILLMFGASGNTISYAWAYMQIYSVGTIFVQLSLGLNAFINAQGYAKTGMLTVAIGAVCNIILDPIFIFGLDMGVRGAALATIISQAVSSVWVVKFLTGSKSTLRIRLKNMRPKGEYIFPSLALGAAPFIMQFTESILSVCFNTSLLKYGGDIAVGAMTILTSVMQFSMLPLQGLTQGAQPIISFNYGAENIQRVKEAFHLLLKSSMIYSTLLWAISIFAPQVFIAIFTGNAELAAYTKWAIRIYMAVSLLFGIQIACQQTFIALGNFKTSVFLALLRKVILLIPLIFILPHLIPNQVLGVFLAEPIADFIAVSVTSILFYREYHKLG</sequence>
<evidence type="ECO:0000256" key="6">
    <source>
        <dbReference type="ARBA" id="ARBA00022692"/>
    </source>
</evidence>
<evidence type="ECO:0000256" key="4">
    <source>
        <dbReference type="ARBA" id="ARBA00022448"/>
    </source>
</evidence>
<dbReference type="AlphaFoldDB" id="A0A1M4VMH0"/>
<feature type="transmembrane region" description="Helical" evidence="10">
    <location>
        <begin position="277"/>
        <end position="296"/>
    </location>
</feature>
<keyword evidence="6 10" id="KW-0812">Transmembrane</keyword>
<feature type="transmembrane region" description="Helical" evidence="10">
    <location>
        <begin position="100"/>
        <end position="122"/>
    </location>
</feature>
<dbReference type="CDD" id="cd13143">
    <property type="entry name" value="MATE_MepA_like"/>
    <property type="match status" value="1"/>
</dbReference>
<dbReference type="OrthoDB" id="9811110at2"/>
<feature type="transmembrane region" description="Helical" evidence="10">
    <location>
        <begin position="175"/>
        <end position="195"/>
    </location>
</feature>
<keyword evidence="4" id="KW-0813">Transport</keyword>
<keyword evidence="5" id="KW-1003">Cell membrane</keyword>
<evidence type="ECO:0000256" key="10">
    <source>
        <dbReference type="SAM" id="Phobius"/>
    </source>
</evidence>
<evidence type="ECO:0000256" key="7">
    <source>
        <dbReference type="ARBA" id="ARBA00022989"/>
    </source>
</evidence>
<evidence type="ECO:0000256" key="2">
    <source>
        <dbReference type="ARBA" id="ARBA00008417"/>
    </source>
</evidence>
<evidence type="ECO:0000256" key="3">
    <source>
        <dbReference type="ARBA" id="ARBA00022106"/>
    </source>
</evidence>